<dbReference type="GO" id="GO:0000139">
    <property type="term" value="C:Golgi membrane"/>
    <property type="evidence" value="ECO:0007669"/>
    <property type="project" value="UniProtKB-SubCell"/>
</dbReference>
<keyword evidence="15 19" id="KW-0472">Membrane</keyword>
<dbReference type="Proteomes" id="UP000223968">
    <property type="component" value="Unassembled WGS sequence"/>
</dbReference>
<dbReference type="GO" id="GO:0031966">
    <property type="term" value="C:mitochondrial membrane"/>
    <property type="evidence" value="ECO:0007669"/>
    <property type="project" value="UniProtKB-SubCell"/>
</dbReference>
<evidence type="ECO:0000256" key="7">
    <source>
        <dbReference type="ARBA" id="ARBA00022448"/>
    </source>
</evidence>
<proteinExistence type="inferred from homology"/>
<evidence type="ECO:0000259" key="21">
    <source>
        <dbReference type="PROSITE" id="PS51914"/>
    </source>
</evidence>
<dbReference type="GO" id="GO:0015031">
    <property type="term" value="P:protein transport"/>
    <property type="evidence" value="ECO:0007669"/>
    <property type="project" value="UniProtKB-KW"/>
</dbReference>
<keyword evidence="23" id="KW-1185">Reference proteome</keyword>
<evidence type="ECO:0000256" key="20">
    <source>
        <dbReference type="SAM" id="SignalP"/>
    </source>
</evidence>
<evidence type="ECO:0000256" key="18">
    <source>
        <dbReference type="SAM" id="MobiDB-lite"/>
    </source>
</evidence>
<evidence type="ECO:0000256" key="8">
    <source>
        <dbReference type="ARBA" id="ARBA00022692"/>
    </source>
</evidence>
<feature type="chain" id="PRO_5011998974" description="Autophagy-related protein 27" evidence="20">
    <location>
        <begin position="23"/>
        <end position="331"/>
    </location>
</feature>
<dbReference type="EMBL" id="PDNB01000064">
    <property type="protein sequence ID" value="PGH12029.1"/>
    <property type="molecule type" value="Genomic_DNA"/>
</dbReference>
<evidence type="ECO:0000256" key="10">
    <source>
        <dbReference type="ARBA" id="ARBA00022927"/>
    </source>
</evidence>
<comment type="subcellular location">
    <subcellularLocation>
        <location evidence="2">Cytoplasmic vesicle membrane</location>
        <topology evidence="2">Single-pass type I membrane protein</topology>
    </subcellularLocation>
    <subcellularLocation>
        <location evidence="4">Golgi apparatus membrane</location>
        <topology evidence="4">Single-pass type I membrane protein</topology>
    </subcellularLocation>
    <subcellularLocation>
        <location evidence="1">Mitochondrion membrane</location>
        <topology evidence="1">Single-pass membrane protein</topology>
    </subcellularLocation>
    <subcellularLocation>
        <location evidence="3">Preautophagosomal structure membrane</location>
        <topology evidence="3">Single-pass type I membrane protein</topology>
    </subcellularLocation>
</comment>
<sequence length="331" mass="36190">MRLPQQASSLPLFILLPALSSAINLDCNRIVVDGKAWTLSSLAGPHSVYNVVDHPPTSINTTYTLDICKPLKHTECPSGTMICGVQRSSGEDKILGAIPIAGNFVAGSGRMLNPKVTRLKSTDSQTEGLRIELHGGKYPFNGKDYKQAAVIEMKCDRERTGLEGDWAAKKTKRDDNDGSDDGGKDGGKDGNDDGNGDGNGDGSDDDKKGDKPADETRSLRFKSYGQVDELFILRLDWLTKYACEDFEDGEGGKSGNHWGFFTWLIVILFLCTAAYLIFGSWLNYNRYGARGWDLLPHGDTIRDIPYILKDWGRKVVNTVQGPGSRGGYSAV</sequence>
<feature type="region of interest" description="Disordered" evidence="18">
    <location>
        <begin position="166"/>
        <end position="214"/>
    </location>
</feature>
<keyword evidence="7" id="KW-0813">Transport</keyword>
<feature type="compositionally biased region" description="Basic and acidic residues" evidence="18">
    <location>
        <begin position="166"/>
        <end position="191"/>
    </location>
</feature>
<dbReference type="InterPro" id="IPR009011">
    <property type="entry name" value="Man6P_isomerase_rcpt-bd_dom_sf"/>
</dbReference>
<evidence type="ECO:0000256" key="16">
    <source>
        <dbReference type="ARBA" id="ARBA00023157"/>
    </source>
</evidence>
<keyword evidence="13" id="KW-0333">Golgi apparatus</keyword>
<protein>
    <recommendedName>
        <fullName evidence="6">Autophagy-related protein 27</fullName>
    </recommendedName>
</protein>
<dbReference type="GO" id="GO:0030659">
    <property type="term" value="C:cytoplasmic vesicle membrane"/>
    <property type="evidence" value="ECO:0007669"/>
    <property type="project" value="UniProtKB-SubCell"/>
</dbReference>
<dbReference type="SUPFAM" id="SSF50911">
    <property type="entry name" value="Mannose 6-phosphate receptor domain"/>
    <property type="match status" value="1"/>
</dbReference>
<evidence type="ECO:0000256" key="13">
    <source>
        <dbReference type="ARBA" id="ARBA00023034"/>
    </source>
</evidence>
<dbReference type="InterPro" id="IPR044865">
    <property type="entry name" value="MRH_dom"/>
</dbReference>
<comment type="similarity">
    <text evidence="5">Belongs to the ATG27 family.</text>
</comment>
<dbReference type="PANTHER" id="PTHR15071:SF13">
    <property type="entry name" value="AUTOPHAGY-RELATED PROTEIN 27"/>
    <property type="match status" value="1"/>
</dbReference>
<dbReference type="PANTHER" id="PTHR15071">
    <property type="entry name" value="MANNOSE-6-PHOSPHATE RECEPTOR FAMILY MEMBER"/>
    <property type="match status" value="1"/>
</dbReference>
<evidence type="ECO:0000256" key="2">
    <source>
        <dbReference type="ARBA" id="ARBA00004358"/>
    </source>
</evidence>
<keyword evidence="9 20" id="KW-0732">Signal</keyword>
<keyword evidence="8 19" id="KW-0812">Transmembrane</keyword>
<evidence type="ECO:0000256" key="14">
    <source>
        <dbReference type="ARBA" id="ARBA00023128"/>
    </source>
</evidence>
<accession>A0A2B7XST9</accession>
<dbReference type="PROSITE" id="PS51914">
    <property type="entry name" value="MRH"/>
    <property type="match status" value="1"/>
</dbReference>
<gene>
    <name evidence="22" type="ORF">AJ79_04538</name>
</gene>
<dbReference type="GO" id="GO:0006914">
    <property type="term" value="P:autophagy"/>
    <property type="evidence" value="ECO:0007669"/>
    <property type="project" value="UniProtKB-KW"/>
</dbReference>
<keyword evidence="11 19" id="KW-1133">Transmembrane helix</keyword>
<dbReference type="Gene3D" id="2.70.130.10">
    <property type="entry name" value="Mannose-6-phosphate receptor binding domain"/>
    <property type="match status" value="1"/>
</dbReference>
<evidence type="ECO:0000313" key="23">
    <source>
        <dbReference type="Proteomes" id="UP000223968"/>
    </source>
</evidence>
<feature type="compositionally biased region" description="Basic and acidic residues" evidence="18">
    <location>
        <begin position="205"/>
        <end position="214"/>
    </location>
</feature>
<dbReference type="STRING" id="1447875.A0A2B7XST9"/>
<reference evidence="22 23" key="1">
    <citation type="submission" date="2017-10" db="EMBL/GenBank/DDBJ databases">
        <title>Comparative genomics in systemic dimorphic fungi from Ajellomycetaceae.</title>
        <authorList>
            <person name="Munoz J.F."/>
            <person name="Mcewen J.G."/>
            <person name="Clay O.K."/>
            <person name="Cuomo C.A."/>
        </authorList>
    </citation>
    <scope>NUCLEOTIDE SEQUENCE [LARGE SCALE GENOMIC DNA]</scope>
    <source>
        <strain evidence="22 23">UAMH5409</strain>
    </source>
</reference>
<evidence type="ECO:0000256" key="4">
    <source>
        <dbReference type="ARBA" id="ARBA00004614"/>
    </source>
</evidence>
<evidence type="ECO:0000256" key="3">
    <source>
        <dbReference type="ARBA" id="ARBA00004472"/>
    </source>
</evidence>
<keyword evidence="17" id="KW-0968">Cytoplasmic vesicle</keyword>
<keyword evidence="10" id="KW-0653">Protein transport</keyword>
<feature type="transmembrane region" description="Helical" evidence="19">
    <location>
        <begin position="260"/>
        <end position="282"/>
    </location>
</feature>
<dbReference type="GO" id="GO:0034045">
    <property type="term" value="C:phagophore assembly site membrane"/>
    <property type="evidence" value="ECO:0007669"/>
    <property type="project" value="UniProtKB-SubCell"/>
</dbReference>
<feature type="domain" description="MRH" evidence="21">
    <location>
        <begin position="25"/>
        <end position="245"/>
    </location>
</feature>
<keyword evidence="16" id="KW-1015">Disulfide bond</keyword>
<dbReference type="AlphaFoldDB" id="A0A2B7XST9"/>
<dbReference type="InterPro" id="IPR018939">
    <property type="entry name" value="Autophagy-rel_prot_27"/>
</dbReference>
<evidence type="ECO:0000256" key="9">
    <source>
        <dbReference type="ARBA" id="ARBA00022729"/>
    </source>
</evidence>
<feature type="signal peptide" evidence="20">
    <location>
        <begin position="1"/>
        <end position="22"/>
    </location>
</feature>
<evidence type="ECO:0000256" key="5">
    <source>
        <dbReference type="ARBA" id="ARBA00005363"/>
    </source>
</evidence>
<keyword evidence="12" id="KW-0072">Autophagy</keyword>
<keyword evidence="14" id="KW-0496">Mitochondrion</keyword>
<name>A0A2B7XST9_9EURO</name>
<dbReference type="Pfam" id="PF09451">
    <property type="entry name" value="ATG27"/>
    <property type="match status" value="1"/>
</dbReference>
<evidence type="ECO:0000256" key="12">
    <source>
        <dbReference type="ARBA" id="ARBA00023006"/>
    </source>
</evidence>
<evidence type="ECO:0000256" key="1">
    <source>
        <dbReference type="ARBA" id="ARBA00004304"/>
    </source>
</evidence>
<evidence type="ECO:0000256" key="17">
    <source>
        <dbReference type="ARBA" id="ARBA00023329"/>
    </source>
</evidence>
<organism evidence="22 23">
    <name type="scientific">Helicocarpus griseus UAMH5409</name>
    <dbReference type="NCBI Taxonomy" id="1447875"/>
    <lineage>
        <taxon>Eukaryota</taxon>
        <taxon>Fungi</taxon>
        <taxon>Dikarya</taxon>
        <taxon>Ascomycota</taxon>
        <taxon>Pezizomycotina</taxon>
        <taxon>Eurotiomycetes</taxon>
        <taxon>Eurotiomycetidae</taxon>
        <taxon>Onygenales</taxon>
        <taxon>Ajellomycetaceae</taxon>
        <taxon>Helicocarpus</taxon>
    </lineage>
</organism>
<dbReference type="OrthoDB" id="29460at2759"/>
<evidence type="ECO:0000313" key="22">
    <source>
        <dbReference type="EMBL" id="PGH12029.1"/>
    </source>
</evidence>
<evidence type="ECO:0000256" key="19">
    <source>
        <dbReference type="SAM" id="Phobius"/>
    </source>
</evidence>
<comment type="caution">
    <text evidence="22">The sequence shown here is derived from an EMBL/GenBank/DDBJ whole genome shotgun (WGS) entry which is preliminary data.</text>
</comment>
<evidence type="ECO:0000256" key="15">
    <source>
        <dbReference type="ARBA" id="ARBA00023136"/>
    </source>
</evidence>
<evidence type="ECO:0000256" key="6">
    <source>
        <dbReference type="ARBA" id="ARBA00013776"/>
    </source>
</evidence>
<evidence type="ECO:0000256" key="11">
    <source>
        <dbReference type="ARBA" id="ARBA00022989"/>
    </source>
</evidence>